<dbReference type="STRING" id="198092.SAMN02745194_04791"/>
<dbReference type="Pfam" id="PF00701">
    <property type="entry name" value="DHDPS"/>
    <property type="match status" value="1"/>
</dbReference>
<dbReference type="InterPro" id="IPR013785">
    <property type="entry name" value="Aldolase_TIM"/>
</dbReference>
<proteinExistence type="inferred from homology"/>
<sequence length="356" mass="37139">MDRFPANRAALLKALFPQGVPQLWSPSLFFYDSQGGFDRARQEAHLAFMAPHVTGFLIPGSTGDAWEMSDDEAVAALDLAIDFTQPRGLHLLAGVLRPDAAAMEHLLERVVRHLCTRAGTASIPRAFAACGVRGITVAPPTTTAPLPQEGIAEALSPLFARGLPMALYQLPQVTGNRMTPELVAELAARFPNFILFKDSSGTDEVASSGQLPPGLVLLRGAEGDYARWHAALGGPYDGFLLSTANAFPGELAGILGALREGRGDAAQSRSALLSAVVSDAFAAVQGLPDGNAFTNANKALSHAMAFGAEAGTTPPPRLHAGSTLPGEVIGQVAASLQRHGLLPGRGYCGGTMSASR</sequence>
<evidence type="ECO:0000313" key="4">
    <source>
        <dbReference type="Proteomes" id="UP000184387"/>
    </source>
</evidence>
<dbReference type="SUPFAM" id="SSF51569">
    <property type="entry name" value="Aldolase"/>
    <property type="match status" value="1"/>
</dbReference>
<dbReference type="Proteomes" id="UP000184387">
    <property type="component" value="Unassembled WGS sequence"/>
</dbReference>
<keyword evidence="4" id="KW-1185">Reference proteome</keyword>
<comment type="similarity">
    <text evidence="1">Belongs to the DapA family.</text>
</comment>
<dbReference type="PANTHER" id="PTHR12128">
    <property type="entry name" value="DIHYDRODIPICOLINATE SYNTHASE"/>
    <property type="match status" value="1"/>
</dbReference>
<organism evidence="3 4">
    <name type="scientific">Muricoccus roseus</name>
    <dbReference type="NCBI Taxonomy" id="198092"/>
    <lineage>
        <taxon>Bacteria</taxon>
        <taxon>Pseudomonadati</taxon>
        <taxon>Pseudomonadota</taxon>
        <taxon>Alphaproteobacteria</taxon>
        <taxon>Acetobacterales</taxon>
        <taxon>Roseomonadaceae</taxon>
        <taxon>Muricoccus</taxon>
    </lineage>
</organism>
<dbReference type="Gene3D" id="3.20.20.70">
    <property type="entry name" value="Aldolase class I"/>
    <property type="match status" value="1"/>
</dbReference>
<dbReference type="GO" id="GO:0008840">
    <property type="term" value="F:4-hydroxy-tetrahydrodipicolinate synthase activity"/>
    <property type="evidence" value="ECO:0007669"/>
    <property type="project" value="TreeGrafter"/>
</dbReference>
<protein>
    <submittedName>
        <fullName evidence="3">Dihydrodipicolinate synthase/N-acetylneuraminate lyase</fullName>
    </submittedName>
</protein>
<dbReference type="CDD" id="cd00408">
    <property type="entry name" value="DHDPS-like"/>
    <property type="match status" value="1"/>
</dbReference>
<accession>A0A1M6RYH1</accession>
<keyword evidence="2 3" id="KW-0456">Lyase</keyword>
<gene>
    <name evidence="3" type="ORF">SAMN02745194_04791</name>
</gene>
<evidence type="ECO:0000256" key="1">
    <source>
        <dbReference type="ARBA" id="ARBA00007592"/>
    </source>
</evidence>
<evidence type="ECO:0000256" key="2">
    <source>
        <dbReference type="ARBA" id="ARBA00023239"/>
    </source>
</evidence>
<dbReference type="InterPro" id="IPR002220">
    <property type="entry name" value="DapA-like"/>
</dbReference>
<name>A0A1M6RYH1_9PROT</name>
<dbReference type="PANTHER" id="PTHR12128:SF66">
    <property type="entry name" value="4-HYDROXY-2-OXOGLUTARATE ALDOLASE, MITOCHONDRIAL"/>
    <property type="match status" value="1"/>
</dbReference>
<dbReference type="AlphaFoldDB" id="A0A1M6RYH1"/>
<reference evidence="3 4" key="1">
    <citation type="submission" date="2016-11" db="EMBL/GenBank/DDBJ databases">
        <authorList>
            <person name="Jaros S."/>
            <person name="Januszkiewicz K."/>
            <person name="Wedrychowicz H."/>
        </authorList>
    </citation>
    <scope>NUCLEOTIDE SEQUENCE [LARGE SCALE GENOMIC DNA]</scope>
    <source>
        <strain evidence="3 4">DSM 14916</strain>
    </source>
</reference>
<evidence type="ECO:0000313" key="3">
    <source>
        <dbReference type="EMBL" id="SHK37408.1"/>
    </source>
</evidence>
<dbReference type="SMART" id="SM01130">
    <property type="entry name" value="DHDPS"/>
    <property type="match status" value="1"/>
</dbReference>
<dbReference type="EMBL" id="FQZF01000047">
    <property type="protein sequence ID" value="SHK37408.1"/>
    <property type="molecule type" value="Genomic_DNA"/>
</dbReference>